<sequence>MAPLGKVEEVELHAKNSSSGQVIIKADEPLQELRLTHDQSNCPFQIKPEKKGKKEKSREK</sequence>
<reference evidence="2" key="1">
    <citation type="submission" date="2019-07" db="EMBL/GenBank/DDBJ databases">
        <authorList>
            <person name="Dittberner H."/>
        </authorList>
    </citation>
    <scope>NUCLEOTIDE SEQUENCE [LARGE SCALE GENOMIC DNA]</scope>
</reference>
<name>A0A565CC17_9BRAS</name>
<feature type="compositionally biased region" description="Basic residues" evidence="1">
    <location>
        <begin position="50"/>
        <end position="60"/>
    </location>
</feature>
<protein>
    <submittedName>
        <fullName evidence="2">Uncharacterized protein</fullName>
    </submittedName>
</protein>
<dbReference type="AlphaFoldDB" id="A0A565CC17"/>
<dbReference type="Proteomes" id="UP000489600">
    <property type="component" value="Unassembled WGS sequence"/>
</dbReference>
<evidence type="ECO:0000313" key="3">
    <source>
        <dbReference type="Proteomes" id="UP000489600"/>
    </source>
</evidence>
<comment type="caution">
    <text evidence="2">The sequence shown here is derived from an EMBL/GenBank/DDBJ whole genome shotgun (WGS) entry which is preliminary data.</text>
</comment>
<accession>A0A565CC17</accession>
<dbReference type="EMBL" id="CABITT030000007">
    <property type="protein sequence ID" value="VVB11208.1"/>
    <property type="molecule type" value="Genomic_DNA"/>
</dbReference>
<organism evidence="2 3">
    <name type="scientific">Arabis nemorensis</name>
    <dbReference type="NCBI Taxonomy" id="586526"/>
    <lineage>
        <taxon>Eukaryota</taxon>
        <taxon>Viridiplantae</taxon>
        <taxon>Streptophyta</taxon>
        <taxon>Embryophyta</taxon>
        <taxon>Tracheophyta</taxon>
        <taxon>Spermatophyta</taxon>
        <taxon>Magnoliopsida</taxon>
        <taxon>eudicotyledons</taxon>
        <taxon>Gunneridae</taxon>
        <taxon>Pentapetalae</taxon>
        <taxon>rosids</taxon>
        <taxon>malvids</taxon>
        <taxon>Brassicales</taxon>
        <taxon>Brassicaceae</taxon>
        <taxon>Arabideae</taxon>
        <taxon>Arabis</taxon>
    </lineage>
</organism>
<proteinExistence type="predicted"/>
<evidence type="ECO:0000313" key="2">
    <source>
        <dbReference type="EMBL" id="VVB11208.1"/>
    </source>
</evidence>
<feature type="region of interest" description="Disordered" evidence="1">
    <location>
        <begin position="37"/>
        <end position="60"/>
    </location>
</feature>
<gene>
    <name evidence="2" type="ORF">ANE_LOCUS21652</name>
</gene>
<evidence type="ECO:0000256" key="1">
    <source>
        <dbReference type="SAM" id="MobiDB-lite"/>
    </source>
</evidence>
<keyword evidence="3" id="KW-1185">Reference proteome</keyword>